<keyword evidence="1" id="KW-0378">Hydrolase</keyword>
<protein>
    <submittedName>
        <fullName evidence="1">Hydrolase HAD superfamily</fullName>
    </submittedName>
</protein>
<dbReference type="SUPFAM" id="SSF56784">
    <property type="entry name" value="HAD-like"/>
    <property type="match status" value="1"/>
</dbReference>
<dbReference type="SFLD" id="SFLDG01140">
    <property type="entry name" value="C2.B:_Phosphomannomutase_and_P"/>
    <property type="match status" value="1"/>
</dbReference>
<dbReference type="NCBIfam" id="TIGR00099">
    <property type="entry name" value="Cof-subfamily"/>
    <property type="match status" value="1"/>
</dbReference>
<dbReference type="STRING" id="515622.bpr_I1725"/>
<dbReference type="InterPro" id="IPR036412">
    <property type="entry name" value="HAD-like_sf"/>
</dbReference>
<dbReference type="NCBIfam" id="TIGR01484">
    <property type="entry name" value="HAD-SF-IIB"/>
    <property type="match status" value="1"/>
</dbReference>
<accession>E0RXN5</accession>
<proteinExistence type="predicted"/>
<dbReference type="GO" id="GO:0016791">
    <property type="term" value="F:phosphatase activity"/>
    <property type="evidence" value="ECO:0007669"/>
    <property type="project" value="UniProtKB-ARBA"/>
</dbReference>
<dbReference type="AlphaFoldDB" id="E0RXN5"/>
<dbReference type="KEGG" id="bpb:bpr_I1725"/>
<name>E0RXN5_BUTPB</name>
<dbReference type="GO" id="GO:0000287">
    <property type="term" value="F:magnesium ion binding"/>
    <property type="evidence" value="ECO:0007669"/>
    <property type="project" value="TreeGrafter"/>
</dbReference>
<dbReference type="Proteomes" id="UP000001299">
    <property type="component" value="Chromosome 1"/>
</dbReference>
<evidence type="ECO:0000313" key="2">
    <source>
        <dbReference type="Proteomes" id="UP000001299"/>
    </source>
</evidence>
<dbReference type="Pfam" id="PF08282">
    <property type="entry name" value="Hydrolase_3"/>
    <property type="match status" value="1"/>
</dbReference>
<dbReference type="PANTHER" id="PTHR10000">
    <property type="entry name" value="PHOSPHOSERINE PHOSPHATASE"/>
    <property type="match status" value="1"/>
</dbReference>
<dbReference type="eggNOG" id="COG0561">
    <property type="taxonomic scope" value="Bacteria"/>
</dbReference>
<gene>
    <name evidence="1" type="ordered locus">bpr_I1725</name>
</gene>
<dbReference type="CDD" id="cd07516">
    <property type="entry name" value="HAD_Pase"/>
    <property type="match status" value="1"/>
</dbReference>
<evidence type="ECO:0000313" key="1">
    <source>
        <dbReference type="EMBL" id="ADL34462.1"/>
    </source>
</evidence>
<keyword evidence="2" id="KW-1185">Reference proteome</keyword>
<dbReference type="Gene3D" id="3.40.50.1000">
    <property type="entry name" value="HAD superfamily/HAD-like"/>
    <property type="match status" value="1"/>
</dbReference>
<sequence length="278" mass="31176">MFCFLEFKVSKKIFFFDLDGTLLNKQKEITPDTMEALHKFTDAGNHFCINTGRAIDSAKAVYRGLGLDFKGSFLCGSNGTEIYSVDEGRYVYKTGIPLEMVVPIFNLADEYGIHCHTYNETHIVSRHDGECMDFYRRVIKTPLIVTDDVMAQLQNPPSKMIAIELHDHDKQERFRKALYEMTEGKLTLLYSNPYYMEIFPSIAGKGSAVKRLADILGVAIEDTYAAGDEQNDISMIEAAGHGIAMINGTDLVKKSADFITTEDNDHDGLAPFILEAID</sequence>
<dbReference type="PANTHER" id="PTHR10000:SF8">
    <property type="entry name" value="HAD SUPERFAMILY HYDROLASE-LIKE, TYPE 3"/>
    <property type="match status" value="1"/>
</dbReference>
<dbReference type="InterPro" id="IPR000150">
    <property type="entry name" value="Cof"/>
</dbReference>
<organism evidence="1 2">
    <name type="scientific">Butyrivibrio proteoclasticus (strain ATCC 51982 / DSM 14932 / B316)</name>
    <name type="common">Clostridium proteoclasticum</name>
    <dbReference type="NCBI Taxonomy" id="515622"/>
    <lineage>
        <taxon>Bacteria</taxon>
        <taxon>Bacillati</taxon>
        <taxon>Bacillota</taxon>
        <taxon>Clostridia</taxon>
        <taxon>Lachnospirales</taxon>
        <taxon>Lachnospiraceae</taxon>
        <taxon>Butyrivibrio</taxon>
    </lineage>
</organism>
<dbReference type="HOGENOM" id="CLU_044146_0_3_9"/>
<dbReference type="EMBL" id="CP001810">
    <property type="protein sequence ID" value="ADL34462.1"/>
    <property type="molecule type" value="Genomic_DNA"/>
</dbReference>
<reference evidence="1 2" key="1">
    <citation type="journal article" date="2010" name="PLoS ONE">
        <title>The glycobiome of the rumen bacterium Butyrivibrio proteoclasticus B316(T) highlights adaptation to a polysaccharide-rich environment.</title>
        <authorList>
            <person name="Kelly W.J."/>
            <person name="Leahy S.C."/>
            <person name="Altermann E."/>
            <person name="Yeoman C.J."/>
            <person name="Dunne J.C."/>
            <person name="Kong Z."/>
            <person name="Pacheco D.M."/>
            <person name="Li D."/>
            <person name="Noel S.J."/>
            <person name="Moon C.D."/>
            <person name="Cookson A.L."/>
            <person name="Attwood G.T."/>
        </authorList>
    </citation>
    <scope>NUCLEOTIDE SEQUENCE [LARGE SCALE GENOMIC DNA]</scope>
    <source>
        <strain evidence="2">ATCC 51982 / DSM 14932 / B316</strain>
    </source>
</reference>
<dbReference type="InterPro" id="IPR006379">
    <property type="entry name" value="HAD-SF_hydro_IIB"/>
</dbReference>
<dbReference type="SFLD" id="SFLDS00003">
    <property type="entry name" value="Haloacid_Dehalogenase"/>
    <property type="match status" value="1"/>
</dbReference>
<dbReference type="InterPro" id="IPR023214">
    <property type="entry name" value="HAD_sf"/>
</dbReference>
<dbReference type="GO" id="GO:0005829">
    <property type="term" value="C:cytosol"/>
    <property type="evidence" value="ECO:0007669"/>
    <property type="project" value="TreeGrafter"/>
</dbReference>
<dbReference type="PROSITE" id="PS01228">
    <property type="entry name" value="COF_1"/>
    <property type="match status" value="1"/>
</dbReference>
<dbReference type="Gene3D" id="3.30.1240.10">
    <property type="match status" value="1"/>
</dbReference>